<dbReference type="InterPro" id="IPR013785">
    <property type="entry name" value="Aldolase_TIM"/>
</dbReference>
<dbReference type="GO" id="GO:0006071">
    <property type="term" value="P:glycerol metabolic process"/>
    <property type="evidence" value="ECO:0007669"/>
    <property type="project" value="InterPro"/>
</dbReference>
<protein>
    <submittedName>
        <fullName evidence="1">Glycerol-3-phosphate responsive antiterminator</fullName>
    </submittedName>
</protein>
<dbReference type="SUPFAM" id="SSF110391">
    <property type="entry name" value="GlpP-like"/>
    <property type="match status" value="1"/>
</dbReference>
<dbReference type="RefSeq" id="WP_173635235.1">
    <property type="nucleotide sequence ID" value="NZ_CP054212.1"/>
</dbReference>
<accession>A0A6M8UIY6</accession>
<evidence type="ECO:0000313" key="1">
    <source>
        <dbReference type="EMBL" id="QKJ88367.1"/>
    </source>
</evidence>
<proteinExistence type="predicted"/>
<dbReference type="InterPro" id="IPR006699">
    <property type="entry name" value="GlpP"/>
</dbReference>
<dbReference type="KEGG" id="pmak:PMPD1_3450"/>
<dbReference type="GO" id="GO:0006355">
    <property type="term" value="P:regulation of DNA-templated transcription"/>
    <property type="evidence" value="ECO:0007669"/>
    <property type="project" value="InterPro"/>
</dbReference>
<keyword evidence="2" id="KW-1185">Reference proteome</keyword>
<name>A0A6M8UIY6_9GAMM</name>
<dbReference type="EMBL" id="CP054212">
    <property type="protein sequence ID" value="QKJ88367.1"/>
    <property type="molecule type" value="Genomic_DNA"/>
</dbReference>
<organism evidence="1 2">
    <name type="scientific">Paramixta manurensis</name>
    <dbReference type="NCBI Taxonomy" id="2740817"/>
    <lineage>
        <taxon>Bacteria</taxon>
        <taxon>Pseudomonadati</taxon>
        <taxon>Pseudomonadota</taxon>
        <taxon>Gammaproteobacteria</taxon>
        <taxon>Enterobacterales</taxon>
        <taxon>Erwiniaceae</taxon>
        <taxon>Paramixta</taxon>
    </lineage>
</organism>
<reference evidence="1 2" key="1">
    <citation type="submission" date="2020-06" db="EMBL/GenBank/DDBJ databases">
        <title>Genome sequence of Paramixta manurensis strain PD-1.</title>
        <authorList>
            <person name="Lee C.W."/>
            <person name="Kim J."/>
        </authorList>
    </citation>
    <scope>NUCLEOTIDE SEQUENCE [LARGE SCALE GENOMIC DNA]</scope>
    <source>
        <strain evidence="1 2">PD-1</strain>
    </source>
</reference>
<dbReference type="AlphaFoldDB" id="A0A6M8UIY6"/>
<gene>
    <name evidence="1" type="ORF">PMPD1_3450</name>
</gene>
<dbReference type="Pfam" id="PF04309">
    <property type="entry name" value="G3P_antiterm"/>
    <property type="match status" value="1"/>
</dbReference>
<dbReference type="PIRSF" id="PIRSF016897">
    <property type="entry name" value="GlpP"/>
    <property type="match status" value="1"/>
</dbReference>
<dbReference type="Gene3D" id="3.20.20.70">
    <property type="entry name" value="Aldolase class I"/>
    <property type="match status" value="1"/>
</dbReference>
<dbReference type="PANTHER" id="PTHR35787">
    <property type="entry name" value="GLYCEROL UPTAKE OPERON ANTITERMINATOR REGULATORY PROTEIN"/>
    <property type="match status" value="1"/>
</dbReference>
<sequence>MILSELLKRNPVVAAVKDPQSLALAVQSDCQVISVLYGNICNIGRIVQQIKQAGKFAFVHVDLLEGSSNQEIVVNFLKIVTQADGIISTKTAMVKAARQHGFYAIHRLFVLDSISFNNIGKQVAQSMPDLVEILPGCMPKVLGWVADKIEQPIIAGGLVCDEEDARLALAAGAIAVSTTNHAVWHLKLGSGTE</sequence>
<evidence type="ECO:0000313" key="2">
    <source>
        <dbReference type="Proteomes" id="UP000505325"/>
    </source>
</evidence>
<dbReference type="Proteomes" id="UP000505325">
    <property type="component" value="Chromosome"/>
</dbReference>
<dbReference type="PANTHER" id="PTHR35787:SF1">
    <property type="entry name" value="GLYCEROL UPTAKE OPERON ANTITERMINATOR REGULATORY PROTEIN"/>
    <property type="match status" value="1"/>
</dbReference>